<keyword evidence="5" id="KW-0378">Hydrolase</keyword>
<keyword evidence="4" id="KW-0227">DNA damage</keyword>
<feature type="binding site" evidence="10">
    <location>
        <position position="296"/>
    </location>
    <ligand>
        <name>substrate</name>
    </ligand>
</feature>
<dbReference type="Gene3D" id="3.30.870.10">
    <property type="entry name" value="Endonuclease Chain A"/>
    <property type="match status" value="2"/>
</dbReference>
<name>A0AAD7K791_9AGAR</name>
<dbReference type="PANTHER" id="PTHR12415:SF0">
    <property type="entry name" value="TYROSYL-DNA PHOSPHODIESTERASE 1"/>
    <property type="match status" value="1"/>
</dbReference>
<feature type="region of interest" description="Disordered" evidence="11">
    <location>
        <begin position="1"/>
        <end position="150"/>
    </location>
</feature>
<reference evidence="12" key="1">
    <citation type="submission" date="2023-03" db="EMBL/GenBank/DDBJ databases">
        <title>Massive genome expansion in bonnet fungi (Mycena s.s.) driven by repeated elements and novel gene families across ecological guilds.</title>
        <authorList>
            <consortium name="Lawrence Berkeley National Laboratory"/>
            <person name="Harder C.B."/>
            <person name="Miyauchi S."/>
            <person name="Viragh M."/>
            <person name="Kuo A."/>
            <person name="Thoen E."/>
            <person name="Andreopoulos B."/>
            <person name="Lu D."/>
            <person name="Skrede I."/>
            <person name="Drula E."/>
            <person name="Henrissat B."/>
            <person name="Morin E."/>
            <person name="Kohler A."/>
            <person name="Barry K."/>
            <person name="LaButti K."/>
            <person name="Morin E."/>
            <person name="Salamov A."/>
            <person name="Lipzen A."/>
            <person name="Mereny Z."/>
            <person name="Hegedus B."/>
            <person name="Baldrian P."/>
            <person name="Stursova M."/>
            <person name="Weitz H."/>
            <person name="Taylor A."/>
            <person name="Grigoriev I.V."/>
            <person name="Nagy L.G."/>
            <person name="Martin F."/>
            <person name="Kauserud H."/>
        </authorList>
    </citation>
    <scope>NUCLEOTIDE SEQUENCE</scope>
    <source>
        <strain evidence="12">CBHHK182m</strain>
    </source>
</reference>
<dbReference type="CDD" id="cd09123">
    <property type="entry name" value="PLDc_Tdp1_2"/>
    <property type="match status" value="1"/>
</dbReference>
<feature type="compositionally biased region" description="Acidic residues" evidence="11">
    <location>
        <begin position="31"/>
        <end position="43"/>
    </location>
</feature>
<organism evidence="12 13">
    <name type="scientific">Mycena metata</name>
    <dbReference type="NCBI Taxonomy" id="1033252"/>
    <lineage>
        <taxon>Eukaryota</taxon>
        <taxon>Fungi</taxon>
        <taxon>Dikarya</taxon>
        <taxon>Basidiomycota</taxon>
        <taxon>Agaricomycotina</taxon>
        <taxon>Agaricomycetes</taxon>
        <taxon>Agaricomycetidae</taxon>
        <taxon>Agaricales</taxon>
        <taxon>Marasmiineae</taxon>
        <taxon>Mycenaceae</taxon>
        <taxon>Mycena</taxon>
    </lineage>
</organism>
<comment type="caution">
    <text evidence="12">The sequence shown here is derived from an EMBL/GenBank/DDBJ whole genome shotgun (WGS) entry which is preliminary data.</text>
</comment>
<dbReference type="EMBL" id="JARKIB010000008">
    <property type="protein sequence ID" value="KAJ7777130.1"/>
    <property type="molecule type" value="Genomic_DNA"/>
</dbReference>
<evidence type="ECO:0000313" key="13">
    <source>
        <dbReference type="Proteomes" id="UP001215598"/>
    </source>
</evidence>
<keyword evidence="7" id="KW-0234">DNA repair</keyword>
<evidence type="ECO:0000256" key="7">
    <source>
        <dbReference type="ARBA" id="ARBA00023204"/>
    </source>
</evidence>
<gene>
    <name evidence="12" type="ORF">B0H16DRAFT_1504428</name>
</gene>
<evidence type="ECO:0000256" key="5">
    <source>
        <dbReference type="ARBA" id="ARBA00022801"/>
    </source>
</evidence>
<dbReference type="GO" id="GO:0006281">
    <property type="term" value="P:DNA repair"/>
    <property type="evidence" value="ECO:0007669"/>
    <property type="project" value="UniProtKB-KW"/>
</dbReference>
<keyword evidence="8" id="KW-0539">Nucleus</keyword>
<feature type="active site" description="Nucleophile" evidence="9">
    <location>
        <position position="294"/>
    </location>
</feature>
<keyword evidence="3" id="KW-0540">Nuclease</keyword>
<dbReference type="AlphaFoldDB" id="A0AAD7K791"/>
<evidence type="ECO:0000313" key="12">
    <source>
        <dbReference type="EMBL" id="KAJ7777130.1"/>
    </source>
</evidence>
<feature type="binding site" evidence="10">
    <location>
        <position position="547"/>
    </location>
    <ligand>
        <name>substrate</name>
    </ligand>
</feature>
<feature type="compositionally biased region" description="Basic residues" evidence="11">
    <location>
        <begin position="48"/>
        <end position="57"/>
    </location>
</feature>
<evidence type="ECO:0000256" key="11">
    <source>
        <dbReference type="SAM" id="MobiDB-lite"/>
    </source>
</evidence>
<dbReference type="Pfam" id="PF06087">
    <property type="entry name" value="Tyr-DNA_phospho"/>
    <property type="match status" value="1"/>
</dbReference>
<dbReference type="GO" id="GO:0004527">
    <property type="term" value="F:exonuclease activity"/>
    <property type="evidence" value="ECO:0007669"/>
    <property type="project" value="UniProtKB-KW"/>
</dbReference>
<feature type="compositionally biased region" description="Low complexity" evidence="11">
    <location>
        <begin position="112"/>
        <end position="123"/>
    </location>
</feature>
<dbReference type="GO" id="GO:0017005">
    <property type="term" value="F:3'-tyrosyl-DNA phosphodiesterase activity"/>
    <property type="evidence" value="ECO:0007669"/>
    <property type="project" value="TreeGrafter"/>
</dbReference>
<protein>
    <submittedName>
        <fullName evidence="12">Tyrosyl-DNA phosphodiesterase-domain-containing protein</fullName>
    </submittedName>
</protein>
<dbReference type="CDD" id="cd09122">
    <property type="entry name" value="PLDc_Tdp1_1"/>
    <property type="match status" value="1"/>
</dbReference>
<evidence type="ECO:0000256" key="8">
    <source>
        <dbReference type="ARBA" id="ARBA00023242"/>
    </source>
</evidence>
<accession>A0AAD7K791</accession>
<dbReference type="GO" id="GO:0003697">
    <property type="term" value="F:single-stranded DNA binding"/>
    <property type="evidence" value="ECO:0007669"/>
    <property type="project" value="TreeGrafter"/>
</dbReference>
<dbReference type="PANTHER" id="PTHR12415">
    <property type="entry name" value="TYROSYL-DNA PHOSPHODIESTERASE 1"/>
    <property type="match status" value="1"/>
</dbReference>
<evidence type="ECO:0000256" key="3">
    <source>
        <dbReference type="ARBA" id="ARBA00022722"/>
    </source>
</evidence>
<proteinExistence type="inferred from homology"/>
<evidence type="ECO:0000256" key="1">
    <source>
        <dbReference type="ARBA" id="ARBA00004123"/>
    </source>
</evidence>
<comment type="subcellular location">
    <subcellularLocation>
        <location evidence="1">Nucleus</location>
    </subcellularLocation>
</comment>
<feature type="active site" description="Proton donor/acceptor" evidence="9">
    <location>
        <position position="545"/>
    </location>
</feature>
<sequence length="642" mass="69876">MSSTKGLPVKTSARAIATSSKAQPSKPIELEVVDGSEAEDDSDDFKAPLRKSSHKPKVATLPNAVSGATRKPRTTSDKPIIVIDDSDDDSGVKSELPIRTKTVSNLEPLRHASTAASTPSPSSVSLGKQKEPPAAVPSFHSSSLGSLPDRAQMEAERLARRKRLLQDDEAAGDSKRQRTSDAAVSISTKTSLASRMFYDGASFPTATVHANPRADGREAIRFEDIVGKSQLKLAILSTYTLDPDWLALHFDSDVPVIVIAGTGSEENGPSMSRSFRNPNWIQTCPKLGKGGCFHMKYMVLCYKSGRLRVVVSTANLLLLDWEHLENAVFIQDVLPRSSSNVIGDTLGAKEESADGFATVLENVLKATNVGPALESLRVKTPNLPLKSISDISRLWDWSNVTAELVPSFAGKWEGWKKIQATGHPRLMCALNALSMATSDTQKLVVECQGSSIGTYTSQWFNQFYISATGHSSALKSHMRFSERERKKLEYPSGVKVVFPTLATVKDTGRHGAGSLFCTRKKWNGKTFPRAAFHDSKSSAGRVLMHTKMVIGSFTQKRNTKADPSDAAGWVYVGSHNFTAAAWGNLSGSADAPVLNVNNYELGVVMPLQTVQDVNSASAWERPPRKYTADDVPWMQEENRQLL</sequence>
<evidence type="ECO:0000256" key="4">
    <source>
        <dbReference type="ARBA" id="ARBA00022763"/>
    </source>
</evidence>
<dbReference type="SUPFAM" id="SSF56024">
    <property type="entry name" value="Phospholipase D/nuclease"/>
    <property type="match status" value="2"/>
</dbReference>
<evidence type="ECO:0000256" key="6">
    <source>
        <dbReference type="ARBA" id="ARBA00022839"/>
    </source>
</evidence>
<comment type="similarity">
    <text evidence="2">Belongs to the tyrosyl-DNA phosphodiesterase family.</text>
</comment>
<dbReference type="InterPro" id="IPR010347">
    <property type="entry name" value="Tdp1"/>
</dbReference>
<dbReference type="GO" id="GO:0003690">
    <property type="term" value="F:double-stranded DNA binding"/>
    <property type="evidence" value="ECO:0007669"/>
    <property type="project" value="TreeGrafter"/>
</dbReference>
<dbReference type="Proteomes" id="UP001215598">
    <property type="component" value="Unassembled WGS sequence"/>
</dbReference>
<evidence type="ECO:0000256" key="2">
    <source>
        <dbReference type="ARBA" id="ARBA00010205"/>
    </source>
</evidence>
<keyword evidence="13" id="KW-1185">Reference proteome</keyword>
<keyword evidence="6" id="KW-0269">Exonuclease</keyword>
<evidence type="ECO:0000256" key="10">
    <source>
        <dbReference type="PIRSR" id="PIRSR610347-2"/>
    </source>
</evidence>
<evidence type="ECO:0000256" key="9">
    <source>
        <dbReference type="PIRSR" id="PIRSR610347-1"/>
    </source>
</evidence>
<dbReference type="GO" id="GO:0005634">
    <property type="term" value="C:nucleus"/>
    <property type="evidence" value="ECO:0007669"/>
    <property type="project" value="UniProtKB-SubCell"/>
</dbReference>